<dbReference type="PANTHER" id="PTHR38454">
    <property type="entry name" value="INTEGRAL MEMBRANE PROTEIN-RELATED"/>
    <property type="match status" value="1"/>
</dbReference>
<reference evidence="2 3" key="1">
    <citation type="submission" date="2020-03" db="EMBL/GenBank/DDBJ databases">
        <authorList>
            <person name="Zhang Z."/>
            <person name="Guo Z."/>
            <person name="Hou Q."/>
            <person name="Shen X."/>
        </authorList>
    </citation>
    <scope>NUCLEOTIDE SEQUENCE [LARGE SCALE GENOMIC DNA]</scope>
    <source>
        <strain evidence="2 3">HBUAS51329</strain>
    </source>
</reference>
<sequence length="1031" mass="113976">MKIKSHRIPVWVLYSLCFAVLATLSFGVLHLAGRTFIWDMDGIAQHYPIMHEFQRLLHQGGISNLAGWSWTYGIGADKLTTLAYYVLGDPFAYVLALLPNRLLEAGFGWMVIARLYASGLAFLALAHNNHFRPGSQLLGAVTYVFSGYALMIGYHHPFFLLPMISFPLLLVGINRILQGRSWTLLGVMTGLTILSNFYFAYVLGLGCLIYIVIRYVHCRQEGTLKIRPLQVISRSLLAALGGLLLSGVLLVPSALMMLNSTRTGGVFANGLKLYPLSYYLKLGNSILTTGDPLNYWVILGLSGLTFLGCVYVLVHWRDYRYLAGTLVAIGLGLLIPAVAAVFNVFSTPSNRWLLLAAVPFSLATMILFDHLRALTVRDGWWLGGSALGLLVLVYVGNGLIFNNPPRNFVTYGFLLVTTLLLVASVGVQSRWLLRVLCVVVGLNVIGNAWGYYNVNAGGRAAQQLRQGDATAYLADYFDGAEQHVDSSSAFSRINVTPAYNVFQTVGNNMTMAHQLRGVMSYFSVQNGSVGQFSKDLQNAQYAMNAPLGQGDNRSTLNHLLGVKTLFTREDQVAKGAAIPYGYQVQRTVYPEKAVYGLSNGTGTQLVTTNLNVPLVYSQPQAVTPAQWHRLSAVDRERSLTQAAVVAETKGVRSADYQSPKRILKYQVKADTTQVIDSVNKTIRYRLGQAAAGQKAILNGKQKQTYGPNIANPKLKTNKLGKISQADVDKYGPLVKLDQNRSALAYVLGQNKRLVKRDRTANKTGLHLLSSDAQGKQLTYELTIDKPQRTKGTELYLQLDGISSHRESAREKVQSSANTAILGGQPRPAMTKINNWRSALLNQDMGSYWITVSANGATKNFTQLGIDNLSDYEPRTKALLNLGYAKKARKTIKITFHTTKAIKIKSAKLIAMPFNRNYDRQIRKLQRRGLTQQHVTDNQVTGRLATREASVLTTSIPYTPGWHLTVDGHPTKTMKVNEGFVGARLSAGNHRIKLTYRTPGLRWGIWLTVAGALLLVVAAVWHYVWRPIPHRH</sequence>
<organism evidence="2 3">
    <name type="scientific">Levilactobacillus tujiorum</name>
    <dbReference type="NCBI Taxonomy" id="2912243"/>
    <lineage>
        <taxon>Bacteria</taxon>
        <taxon>Bacillati</taxon>
        <taxon>Bacillota</taxon>
        <taxon>Bacilli</taxon>
        <taxon>Lactobacillales</taxon>
        <taxon>Lactobacillaceae</taxon>
        <taxon>Levilactobacillus</taxon>
    </lineage>
</organism>
<gene>
    <name evidence="2" type="ORF">HEQ44_03260</name>
</gene>
<dbReference type="Pfam" id="PF09586">
    <property type="entry name" value="YfhO"/>
    <property type="match status" value="1"/>
</dbReference>
<comment type="caution">
    <text evidence="2">The sequence shown here is derived from an EMBL/GenBank/DDBJ whole genome shotgun (WGS) entry which is preliminary data.</text>
</comment>
<evidence type="ECO:0000313" key="2">
    <source>
        <dbReference type="EMBL" id="NLR29196.1"/>
    </source>
</evidence>
<feature type="transmembrane region" description="Helical" evidence="1">
    <location>
        <begin position="380"/>
        <end position="402"/>
    </location>
</feature>
<dbReference type="Proteomes" id="UP000707477">
    <property type="component" value="Unassembled WGS sequence"/>
</dbReference>
<feature type="transmembrane region" description="Helical" evidence="1">
    <location>
        <begin position="236"/>
        <end position="258"/>
    </location>
</feature>
<dbReference type="RefSeq" id="WP_168848901.1">
    <property type="nucleotide sequence ID" value="NZ_JAAVSD010000006.1"/>
</dbReference>
<keyword evidence="1" id="KW-0812">Transmembrane</keyword>
<dbReference type="EMBL" id="JAAVSD010000006">
    <property type="protein sequence ID" value="NLR29196.1"/>
    <property type="molecule type" value="Genomic_DNA"/>
</dbReference>
<keyword evidence="1" id="KW-0472">Membrane</keyword>
<feature type="transmembrane region" description="Helical" evidence="1">
    <location>
        <begin position="432"/>
        <end position="452"/>
    </location>
</feature>
<keyword evidence="3" id="KW-1185">Reference proteome</keyword>
<feature type="transmembrane region" description="Helical" evidence="1">
    <location>
        <begin position="408"/>
        <end position="425"/>
    </location>
</feature>
<dbReference type="InterPro" id="IPR018580">
    <property type="entry name" value="Uncharacterised_YfhO"/>
</dbReference>
<evidence type="ECO:0000256" key="1">
    <source>
        <dbReference type="SAM" id="Phobius"/>
    </source>
</evidence>
<feature type="transmembrane region" description="Helical" evidence="1">
    <location>
        <begin position="197"/>
        <end position="216"/>
    </location>
</feature>
<protein>
    <submittedName>
        <fullName evidence="2">YfhO family protein</fullName>
    </submittedName>
</protein>
<accession>A0ABX1L4D3</accession>
<keyword evidence="1" id="KW-1133">Transmembrane helix</keyword>
<feature type="transmembrane region" description="Helical" evidence="1">
    <location>
        <begin position="107"/>
        <end position="127"/>
    </location>
</feature>
<feature type="transmembrane region" description="Helical" evidence="1">
    <location>
        <begin position="351"/>
        <end position="368"/>
    </location>
</feature>
<feature type="transmembrane region" description="Helical" evidence="1">
    <location>
        <begin position="1002"/>
        <end position="1024"/>
    </location>
</feature>
<name>A0ABX1L4D3_9LACO</name>
<evidence type="ECO:0000313" key="3">
    <source>
        <dbReference type="Proteomes" id="UP000707477"/>
    </source>
</evidence>
<feature type="transmembrane region" description="Helical" evidence="1">
    <location>
        <begin position="133"/>
        <end position="151"/>
    </location>
</feature>
<feature type="transmembrane region" description="Helical" evidence="1">
    <location>
        <begin position="293"/>
        <end position="314"/>
    </location>
</feature>
<feature type="transmembrane region" description="Helical" evidence="1">
    <location>
        <begin position="321"/>
        <end position="345"/>
    </location>
</feature>
<feature type="transmembrane region" description="Helical" evidence="1">
    <location>
        <begin position="12"/>
        <end position="32"/>
    </location>
</feature>
<proteinExistence type="predicted"/>
<dbReference type="PANTHER" id="PTHR38454:SF1">
    <property type="entry name" value="INTEGRAL MEMBRANE PROTEIN"/>
    <property type="match status" value="1"/>
</dbReference>